<evidence type="ECO:0000256" key="1">
    <source>
        <dbReference type="SAM" id="MobiDB-lite"/>
    </source>
</evidence>
<feature type="compositionally biased region" description="Low complexity" evidence="1">
    <location>
        <begin position="749"/>
        <end position="788"/>
    </location>
</feature>
<feature type="compositionally biased region" description="Basic and acidic residues" evidence="1">
    <location>
        <begin position="37"/>
        <end position="53"/>
    </location>
</feature>
<dbReference type="Proteomes" id="UP000663826">
    <property type="component" value="Unassembled WGS sequence"/>
</dbReference>
<accession>A0A8H3AAC6</accession>
<proteinExistence type="predicted"/>
<dbReference type="EMBL" id="CAJMWQ010000953">
    <property type="protein sequence ID" value="CAE6404629.1"/>
    <property type="molecule type" value="Genomic_DNA"/>
</dbReference>
<feature type="region of interest" description="Disordered" evidence="1">
    <location>
        <begin position="642"/>
        <end position="724"/>
    </location>
</feature>
<feature type="compositionally biased region" description="Low complexity" evidence="1">
    <location>
        <begin position="1"/>
        <end position="29"/>
    </location>
</feature>
<sequence>MARALRSSGASGTASTPTPPATNGTATRARALKRKRTGDDDHSPNPAPKRDETDSASPLTELAPSPAVKDEADDLEPSNGDEHVPNASDSPAAAGDDTASTPAAPLPRSPTPGAFVDACDQPPSADDAHKLLAVLEMFDTQSLLARHVPPAEISLRAMLKNSTHSIRSLKAAITTLAPTQPHTRARLSLEQTAQRSFCDLALGLLEEISQKQPASKDRTSIFQLSTEYKQKSEDDTKPTRYALQQTIYGTDYYTSISSDSLTPEKAATLVTGQASLTAIVPATSIPVSAMPNLGSYIRKPAPPQSLWYNQQGHTAMGITELSYGSRCSFGPTYDSSGSTITRSEVDGLVARRMKASKAFGPPPPLPPPPSADRDAEMTDDAASQKTKVEAIHPDLVLTSAIDPSLESESTHLSAPPSIPQIASALDPTLDSELCSVLDNAFQELALEDSIRGLLQSNARAMTRLIDMQNERFQRWDLRKPDLKVLDVGEGEELQLARCIEKTLGLLTSLRPRTILSSIPSEPTSLIPPVSALRALHRTLPSEPSPGYRGTLDPRREMSLSDNTTIKMANVPAPVPAPPNVGTPRQAVPQLAAAPARPVYPTPTTAGSSYYGQQPGYPQTPVGQYTQAQAQPQGVYPQGQYVGYQQQQQPQQQPPQGQYPAQYPAGQPGQYPVAAAQAQPSAGQTQYPYPYNYPTAQPGAYPPAGYTPVSTPGQNPAYPAQPQGGAYLNPVQTTAYPAAGQTPTYPTPGQPATYPTPGQATTYPTPTTAYPTPTAANYPAPTPGATGTPRVITNMIKPAAQGVWSPGQGYTSAPTSAAPGGYNPGYSPAVGGAQPQYPGTPGTGAPYSPSPTGAYAATPVKPTAPPRGAIPPHVRSTPGTPASPSTYLPGTGGHAPLPAVGATSYAPWNGQGTPSAPRTN</sequence>
<evidence type="ECO:0000313" key="2">
    <source>
        <dbReference type="EMBL" id="CAE6404629.1"/>
    </source>
</evidence>
<feature type="compositionally biased region" description="Polar residues" evidence="1">
    <location>
        <begin position="601"/>
        <end position="611"/>
    </location>
</feature>
<feature type="compositionally biased region" description="Pro residues" evidence="1">
    <location>
        <begin position="360"/>
        <end position="370"/>
    </location>
</feature>
<feature type="region of interest" description="Disordered" evidence="1">
    <location>
        <begin position="826"/>
        <end position="919"/>
    </location>
</feature>
<feature type="region of interest" description="Disordered" evidence="1">
    <location>
        <begin position="594"/>
        <end position="622"/>
    </location>
</feature>
<name>A0A8H3AAC6_9AGAM</name>
<feature type="region of interest" description="Disordered" evidence="1">
    <location>
        <begin position="355"/>
        <end position="389"/>
    </location>
</feature>
<comment type="caution">
    <text evidence="2">The sequence shown here is derived from an EMBL/GenBank/DDBJ whole genome shotgun (WGS) entry which is preliminary data.</text>
</comment>
<feature type="compositionally biased region" description="Polar residues" evidence="1">
    <location>
        <begin position="876"/>
        <end position="887"/>
    </location>
</feature>
<feature type="compositionally biased region" description="Low complexity" evidence="1">
    <location>
        <begin position="683"/>
        <end position="697"/>
    </location>
</feature>
<feature type="region of interest" description="Disordered" evidence="1">
    <location>
        <begin position="736"/>
        <end position="789"/>
    </location>
</feature>
<feature type="compositionally biased region" description="Low complexity" evidence="1">
    <location>
        <begin position="642"/>
        <end position="672"/>
    </location>
</feature>
<protein>
    <submittedName>
        <fullName evidence="2">Uncharacterized protein</fullName>
    </submittedName>
</protein>
<organism evidence="2 3">
    <name type="scientific">Rhizoctonia solani</name>
    <dbReference type="NCBI Taxonomy" id="456999"/>
    <lineage>
        <taxon>Eukaryota</taxon>
        <taxon>Fungi</taxon>
        <taxon>Dikarya</taxon>
        <taxon>Basidiomycota</taxon>
        <taxon>Agaricomycotina</taxon>
        <taxon>Agaricomycetes</taxon>
        <taxon>Cantharellales</taxon>
        <taxon>Ceratobasidiaceae</taxon>
        <taxon>Rhizoctonia</taxon>
    </lineage>
</organism>
<gene>
    <name evidence="2" type="ORF">RDB_LOCUS32967</name>
</gene>
<dbReference type="AlphaFoldDB" id="A0A8H3AAC6"/>
<feature type="region of interest" description="Disordered" evidence="1">
    <location>
        <begin position="1"/>
        <end position="122"/>
    </location>
</feature>
<evidence type="ECO:0000313" key="3">
    <source>
        <dbReference type="Proteomes" id="UP000663826"/>
    </source>
</evidence>
<reference evidence="2" key="1">
    <citation type="submission" date="2021-01" db="EMBL/GenBank/DDBJ databases">
        <authorList>
            <person name="Kaushik A."/>
        </authorList>
    </citation>
    <scope>NUCLEOTIDE SEQUENCE</scope>
    <source>
        <strain evidence="2">AG1-1B</strain>
    </source>
</reference>
<feature type="compositionally biased region" description="Polar residues" evidence="1">
    <location>
        <begin position="909"/>
        <end position="919"/>
    </location>
</feature>